<dbReference type="GO" id="GO:0005524">
    <property type="term" value="F:ATP binding"/>
    <property type="evidence" value="ECO:0007669"/>
    <property type="project" value="UniProtKB-KW"/>
</dbReference>
<keyword evidence="7" id="KW-1185">Reference proteome</keyword>
<proteinExistence type="inferred from homology"/>
<organism evidence="6 7">
    <name type="scientific">Rosa chinensis</name>
    <name type="common">China rose</name>
    <dbReference type="NCBI Taxonomy" id="74649"/>
    <lineage>
        <taxon>Eukaryota</taxon>
        <taxon>Viridiplantae</taxon>
        <taxon>Streptophyta</taxon>
        <taxon>Embryophyta</taxon>
        <taxon>Tracheophyta</taxon>
        <taxon>Spermatophyta</taxon>
        <taxon>Magnoliopsida</taxon>
        <taxon>eudicotyledons</taxon>
        <taxon>Gunneridae</taxon>
        <taxon>Pentapetalae</taxon>
        <taxon>rosids</taxon>
        <taxon>fabids</taxon>
        <taxon>Rosales</taxon>
        <taxon>Rosaceae</taxon>
        <taxon>Rosoideae</taxon>
        <taxon>Rosoideae incertae sedis</taxon>
        <taxon>Rosa</taxon>
    </lineage>
</organism>
<dbReference type="PANTHER" id="PTHR23073">
    <property type="entry name" value="26S PROTEASOME REGULATORY SUBUNIT"/>
    <property type="match status" value="1"/>
</dbReference>
<dbReference type="InterPro" id="IPR027417">
    <property type="entry name" value="P-loop_NTPase"/>
</dbReference>
<dbReference type="Gramene" id="PRQ28346">
    <property type="protein sequence ID" value="PRQ28346"/>
    <property type="gene ID" value="RchiOBHm_Chr5g0002081"/>
</dbReference>
<dbReference type="EC" id="3.6.1.3" evidence="6"/>
<evidence type="ECO:0000256" key="4">
    <source>
        <dbReference type="SAM" id="MobiDB-lite"/>
    </source>
</evidence>
<evidence type="ECO:0000256" key="3">
    <source>
        <dbReference type="RuleBase" id="RU003651"/>
    </source>
</evidence>
<keyword evidence="1 3" id="KW-0547">Nucleotide-binding</keyword>
<comment type="caution">
    <text evidence="6">The sequence shown here is derived from an EMBL/GenBank/DDBJ whole genome shotgun (WGS) entry which is preliminary data.</text>
</comment>
<reference evidence="6 7" key="1">
    <citation type="journal article" date="2018" name="Nat. Genet.">
        <title>The Rosa genome provides new insights in the design of modern roses.</title>
        <authorList>
            <person name="Bendahmane M."/>
        </authorList>
    </citation>
    <scope>NUCLEOTIDE SEQUENCE [LARGE SCALE GENOMIC DNA]</scope>
    <source>
        <strain evidence="7">cv. Old Blush</strain>
    </source>
</reference>
<dbReference type="SUPFAM" id="SSF52540">
    <property type="entry name" value="P-loop containing nucleoside triphosphate hydrolases"/>
    <property type="match status" value="1"/>
</dbReference>
<dbReference type="GO" id="GO:0016887">
    <property type="term" value="F:ATP hydrolysis activity"/>
    <property type="evidence" value="ECO:0007669"/>
    <property type="project" value="InterPro"/>
</dbReference>
<dbReference type="Gene3D" id="1.10.8.60">
    <property type="match status" value="1"/>
</dbReference>
<dbReference type="STRING" id="74649.A0A2P6Q2E5"/>
<feature type="domain" description="ATPase AAA-type core" evidence="5">
    <location>
        <begin position="11"/>
        <end position="48"/>
    </location>
</feature>
<accession>A0A2P6Q2E5</accession>
<dbReference type="EMBL" id="PDCK01000043">
    <property type="protein sequence ID" value="PRQ28346.1"/>
    <property type="molecule type" value="Genomic_DNA"/>
</dbReference>
<evidence type="ECO:0000259" key="5">
    <source>
        <dbReference type="Pfam" id="PF00004"/>
    </source>
</evidence>
<feature type="region of interest" description="Disordered" evidence="4">
    <location>
        <begin position="132"/>
        <end position="155"/>
    </location>
</feature>
<dbReference type="Proteomes" id="UP000238479">
    <property type="component" value="Chromosome 5"/>
</dbReference>
<evidence type="ECO:0000256" key="2">
    <source>
        <dbReference type="ARBA" id="ARBA00022840"/>
    </source>
</evidence>
<dbReference type="Gene3D" id="3.40.50.300">
    <property type="entry name" value="P-loop containing nucleotide triphosphate hydrolases"/>
    <property type="match status" value="1"/>
</dbReference>
<evidence type="ECO:0000313" key="6">
    <source>
        <dbReference type="EMBL" id="PRQ28346.1"/>
    </source>
</evidence>
<dbReference type="AlphaFoldDB" id="A0A2P6Q2E5"/>
<evidence type="ECO:0000313" key="7">
    <source>
        <dbReference type="Proteomes" id="UP000238479"/>
    </source>
</evidence>
<feature type="compositionally biased region" description="Polar residues" evidence="4">
    <location>
        <begin position="136"/>
        <end position="145"/>
    </location>
</feature>
<feature type="compositionally biased region" description="Basic and acidic residues" evidence="4">
    <location>
        <begin position="146"/>
        <end position="155"/>
    </location>
</feature>
<dbReference type="InterPro" id="IPR003959">
    <property type="entry name" value="ATPase_AAA_core"/>
</dbReference>
<sequence length="155" mass="17568">MPLLNEPFPVQIDRFEQDKKVVVIAATNRKQDLDPALISRFDSIIPFGLPDHQNRKEIAAQYAKHLTETELDELATVTEEMSGRDIRDVCQQAERSWASKLIRGKVPKDGDQTRLPPLQDYIGSAMNRRKGFLSSPPRQTQNSASDIKKARVVLD</sequence>
<dbReference type="InterPro" id="IPR050221">
    <property type="entry name" value="26S_Proteasome_ATPase"/>
</dbReference>
<comment type="similarity">
    <text evidence="3">Belongs to the AAA ATPase family.</text>
</comment>
<gene>
    <name evidence="6" type="ORF">RchiOBHm_Chr5g0002081</name>
</gene>
<name>A0A2P6Q2E5_ROSCH</name>
<evidence type="ECO:0000256" key="1">
    <source>
        <dbReference type="ARBA" id="ARBA00022741"/>
    </source>
</evidence>
<keyword evidence="6" id="KW-0378">Hydrolase</keyword>
<keyword evidence="2 3" id="KW-0067">ATP-binding</keyword>
<dbReference type="PROSITE" id="PS00674">
    <property type="entry name" value="AAA"/>
    <property type="match status" value="1"/>
</dbReference>
<protein>
    <submittedName>
        <fullName evidence="6">Putative adenosinetriphosphatase</fullName>
        <ecNumber evidence="6">3.6.1.3</ecNumber>
    </submittedName>
</protein>
<dbReference type="InterPro" id="IPR003960">
    <property type="entry name" value="ATPase_AAA_CS"/>
</dbReference>
<dbReference type="Pfam" id="PF00004">
    <property type="entry name" value="AAA"/>
    <property type="match status" value="1"/>
</dbReference>